<sequence length="180" mass="20509">MKNYFIQYKPFFAFLLKFFGIYGLLAILYHLYLAQFPEIEPDGITKMVASQTEGLLNFFGQNSTTVIHERQPSVKLFLGDLYIARVVEGCNAVSVMILFAAFVVAFKGKIKSTILFILAGIVIIHLLNVSRIALLAVALKHYPEQEHLLHGVIFPLFIYGVVFMLWIFWVQKFSDHAKSS</sequence>
<keyword evidence="4 8" id="KW-0812">Transmembrane</keyword>
<evidence type="ECO:0000256" key="4">
    <source>
        <dbReference type="ARBA" id="ARBA00022692"/>
    </source>
</evidence>
<dbReference type="InterPro" id="IPR019127">
    <property type="entry name" value="Exosortase"/>
</dbReference>
<keyword evidence="7 8" id="KW-0472">Membrane</keyword>
<name>A0ABW9Z4P1_9FLAO</name>
<dbReference type="NCBIfam" id="TIGR04128">
    <property type="entry name" value="exoso_Fjoh_1448"/>
    <property type="match status" value="1"/>
</dbReference>
<dbReference type="NCBIfam" id="TIGR04178">
    <property type="entry name" value="exo_archaeo"/>
    <property type="match status" value="1"/>
</dbReference>
<keyword evidence="3" id="KW-0645">Protease</keyword>
<feature type="transmembrane region" description="Helical" evidence="8">
    <location>
        <begin position="82"/>
        <end position="106"/>
    </location>
</feature>
<evidence type="ECO:0000256" key="6">
    <source>
        <dbReference type="ARBA" id="ARBA00022989"/>
    </source>
</evidence>
<feature type="transmembrane region" description="Helical" evidence="8">
    <location>
        <begin position="12"/>
        <end position="32"/>
    </location>
</feature>
<feature type="transmembrane region" description="Helical" evidence="8">
    <location>
        <begin position="113"/>
        <end position="136"/>
    </location>
</feature>
<keyword evidence="5" id="KW-0378">Hydrolase</keyword>
<keyword evidence="10" id="KW-1185">Reference proteome</keyword>
<dbReference type="InterPro" id="IPR026323">
    <property type="entry name" value="Exosortase-related_prot_XrtF"/>
</dbReference>
<accession>A0ABW9Z4P1</accession>
<protein>
    <submittedName>
        <fullName evidence="9">Exosortase family protein XrtF</fullName>
    </submittedName>
</protein>
<evidence type="ECO:0000313" key="9">
    <source>
        <dbReference type="EMBL" id="NBL63803.1"/>
    </source>
</evidence>
<dbReference type="InterPro" id="IPR026392">
    <property type="entry name" value="Exo/Archaeosortase_dom"/>
</dbReference>
<keyword evidence="2" id="KW-1003">Cell membrane</keyword>
<evidence type="ECO:0000256" key="2">
    <source>
        <dbReference type="ARBA" id="ARBA00022475"/>
    </source>
</evidence>
<proteinExistence type="predicted"/>
<feature type="transmembrane region" description="Helical" evidence="8">
    <location>
        <begin position="148"/>
        <end position="170"/>
    </location>
</feature>
<dbReference type="Proteomes" id="UP000798602">
    <property type="component" value="Unassembled WGS sequence"/>
</dbReference>
<evidence type="ECO:0000256" key="7">
    <source>
        <dbReference type="ARBA" id="ARBA00023136"/>
    </source>
</evidence>
<evidence type="ECO:0000313" key="10">
    <source>
        <dbReference type="Proteomes" id="UP000798602"/>
    </source>
</evidence>
<evidence type="ECO:0000256" key="8">
    <source>
        <dbReference type="SAM" id="Phobius"/>
    </source>
</evidence>
<organism evidence="9 10">
    <name type="scientific">Flavobacterium ichthyis</name>
    <dbReference type="NCBI Taxonomy" id="2698827"/>
    <lineage>
        <taxon>Bacteria</taxon>
        <taxon>Pseudomonadati</taxon>
        <taxon>Bacteroidota</taxon>
        <taxon>Flavobacteriia</taxon>
        <taxon>Flavobacteriales</taxon>
        <taxon>Flavobacteriaceae</taxon>
        <taxon>Flavobacterium</taxon>
    </lineage>
</organism>
<gene>
    <name evidence="9" type="primary">xrtF</name>
    <name evidence="9" type="ORF">GV828_01165</name>
</gene>
<dbReference type="EMBL" id="JAABLM010000001">
    <property type="protein sequence ID" value="NBL63803.1"/>
    <property type="molecule type" value="Genomic_DNA"/>
</dbReference>
<reference evidence="10" key="1">
    <citation type="submission" date="2020-01" db="EMBL/GenBank/DDBJ databases">
        <title>Sphingomonas sp. strain CSW-10.</title>
        <authorList>
            <person name="Chen W.-M."/>
        </authorList>
    </citation>
    <scope>NUCLEOTIDE SEQUENCE [LARGE SCALE GENOMIC DNA]</scope>
    <source>
        <strain evidence="10">NST-5</strain>
    </source>
</reference>
<comment type="subcellular location">
    <subcellularLocation>
        <location evidence="1">Cell membrane</location>
        <topology evidence="1">Multi-pass membrane protein</topology>
    </subcellularLocation>
</comment>
<dbReference type="Pfam" id="PF09721">
    <property type="entry name" value="Exosortase_EpsH"/>
    <property type="match status" value="1"/>
</dbReference>
<keyword evidence="6 8" id="KW-1133">Transmembrane helix</keyword>
<evidence type="ECO:0000256" key="3">
    <source>
        <dbReference type="ARBA" id="ARBA00022670"/>
    </source>
</evidence>
<evidence type="ECO:0000256" key="5">
    <source>
        <dbReference type="ARBA" id="ARBA00022801"/>
    </source>
</evidence>
<comment type="caution">
    <text evidence="9">The sequence shown here is derived from an EMBL/GenBank/DDBJ whole genome shotgun (WGS) entry which is preliminary data.</text>
</comment>
<evidence type="ECO:0000256" key="1">
    <source>
        <dbReference type="ARBA" id="ARBA00004651"/>
    </source>
</evidence>